<dbReference type="Proteomes" id="UP000828390">
    <property type="component" value="Unassembled WGS sequence"/>
</dbReference>
<evidence type="ECO:0000313" key="1">
    <source>
        <dbReference type="EMBL" id="KAH3733974.1"/>
    </source>
</evidence>
<keyword evidence="2" id="KW-1185">Reference proteome</keyword>
<dbReference type="AlphaFoldDB" id="A0A9D4HV64"/>
<accession>A0A9D4HV64</accession>
<protein>
    <submittedName>
        <fullName evidence="1">Uncharacterized protein</fullName>
    </submittedName>
</protein>
<name>A0A9D4HV64_DREPO</name>
<proteinExistence type="predicted"/>
<comment type="caution">
    <text evidence="1">The sequence shown here is derived from an EMBL/GenBank/DDBJ whole genome shotgun (WGS) entry which is preliminary data.</text>
</comment>
<sequence>MTLKQLINVTQQVNTHINRSLLLRLFLQQMGVTAPEFPSLSTSDTTIHRASTTETVWSAKKTY</sequence>
<organism evidence="1 2">
    <name type="scientific">Dreissena polymorpha</name>
    <name type="common">Zebra mussel</name>
    <name type="synonym">Mytilus polymorpha</name>
    <dbReference type="NCBI Taxonomy" id="45954"/>
    <lineage>
        <taxon>Eukaryota</taxon>
        <taxon>Metazoa</taxon>
        <taxon>Spiralia</taxon>
        <taxon>Lophotrochozoa</taxon>
        <taxon>Mollusca</taxon>
        <taxon>Bivalvia</taxon>
        <taxon>Autobranchia</taxon>
        <taxon>Heteroconchia</taxon>
        <taxon>Euheterodonta</taxon>
        <taxon>Imparidentia</taxon>
        <taxon>Neoheterodontei</taxon>
        <taxon>Myida</taxon>
        <taxon>Dreissenoidea</taxon>
        <taxon>Dreissenidae</taxon>
        <taxon>Dreissena</taxon>
    </lineage>
</organism>
<evidence type="ECO:0000313" key="2">
    <source>
        <dbReference type="Proteomes" id="UP000828390"/>
    </source>
</evidence>
<reference evidence="1" key="2">
    <citation type="submission" date="2020-11" db="EMBL/GenBank/DDBJ databases">
        <authorList>
            <person name="McCartney M.A."/>
            <person name="Auch B."/>
            <person name="Kono T."/>
            <person name="Mallez S."/>
            <person name="Becker A."/>
            <person name="Gohl D.M."/>
            <person name="Silverstein K.A.T."/>
            <person name="Koren S."/>
            <person name="Bechman K.B."/>
            <person name="Herman A."/>
            <person name="Abrahante J.E."/>
            <person name="Garbe J."/>
        </authorList>
    </citation>
    <scope>NUCLEOTIDE SEQUENCE</scope>
    <source>
        <strain evidence="1">Duluth1</strain>
        <tissue evidence="1">Whole animal</tissue>
    </source>
</reference>
<reference evidence="1" key="1">
    <citation type="journal article" date="2019" name="bioRxiv">
        <title>The Genome of the Zebra Mussel, Dreissena polymorpha: A Resource for Invasive Species Research.</title>
        <authorList>
            <person name="McCartney M.A."/>
            <person name="Auch B."/>
            <person name="Kono T."/>
            <person name="Mallez S."/>
            <person name="Zhang Y."/>
            <person name="Obille A."/>
            <person name="Becker A."/>
            <person name="Abrahante J.E."/>
            <person name="Garbe J."/>
            <person name="Badalamenti J.P."/>
            <person name="Herman A."/>
            <person name="Mangelson H."/>
            <person name="Liachko I."/>
            <person name="Sullivan S."/>
            <person name="Sone E.D."/>
            <person name="Koren S."/>
            <person name="Silverstein K.A.T."/>
            <person name="Beckman K.B."/>
            <person name="Gohl D.M."/>
        </authorList>
    </citation>
    <scope>NUCLEOTIDE SEQUENCE</scope>
    <source>
        <strain evidence="1">Duluth1</strain>
        <tissue evidence="1">Whole animal</tissue>
    </source>
</reference>
<gene>
    <name evidence="1" type="ORF">DPMN_040413</name>
</gene>
<dbReference type="EMBL" id="JAIWYP010000011">
    <property type="protein sequence ID" value="KAH3733974.1"/>
    <property type="molecule type" value="Genomic_DNA"/>
</dbReference>